<reference evidence="9" key="1">
    <citation type="submission" date="2025-08" db="UniProtKB">
        <authorList>
            <consortium name="Ensembl"/>
        </authorList>
    </citation>
    <scope>IDENTIFICATION</scope>
</reference>
<feature type="transmembrane region" description="Helical" evidence="8">
    <location>
        <begin position="429"/>
        <end position="449"/>
    </location>
</feature>
<dbReference type="GO" id="GO:0017153">
    <property type="term" value="F:sodium:dicarboxylate symporter activity"/>
    <property type="evidence" value="ECO:0007669"/>
    <property type="project" value="TreeGrafter"/>
</dbReference>
<dbReference type="Proteomes" id="UP000261360">
    <property type="component" value="Unplaced"/>
</dbReference>
<feature type="transmembrane region" description="Helical" evidence="8">
    <location>
        <begin position="74"/>
        <end position="96"/>
    </location>
</feature>
<feature type="transmembrane region" description="Helical" evidence="8">
    <location>
        <begin position="196"/>
        <end position="221"/>
    </location>
</feature>
<feature type="transmembrane region" description="Helical" evidence="8">
    <location>
        <begin position="301"/>
        <end position="318"/>
    </location>
</feature>
<evidence type="ECO:0000313" key="10">
    <source>
        <dbReference type="Proteomes" id="UP000261360"/>
    </source>
</evidence>
<evidence type="ECO:0000256" key="6">
    <source>
        <dbReference type="ARBA" id="ARBA00023136"/>
    </source>
</evidence>
<evidence type="ECO:0000256" key="4">
    <source>
        <dbReference type="ARBA" id="ARBA00022692"/>
    </source>
</evidence>
<dbReference type="GO" id="GO:0005886">
    <property type="term" value="C:plasma membrane"/>
    <property type="evidence" value="ECO:0007669"/>
    <property type="project" value="TreeGrafter"/>
</dbReference>
<evidence type="ECO:0000256" key="7">
    <source>
        <dbReference type="ARBA" id="ARBA00023201"/>
    </source>
</evidence>
<evidence type="ECO:0000256" key="8">
    <source>
        <dbReference type="SAM" id="Phobius"/>
    </source>
</evidence>
<reference evidence="9" key="2">
    <citation type="submission" date="2025-09" db="UniProtKB">
        <authorList>
            <consortium name="Ensembl"/>
        </authorList>
    </citation>
    <scope>IDENTIFICATION</scope>
</reference>
<organism evidence="9 10">
    <name type="scientific">Seriola lalandi dorsalis</name>
    <dbReference type="NCBI Taxonomy" id="1841481"/>
    <lineage>
        <taxon>Eukaryota</taxon>
        <taxon>Metazoa</taxon>
        <taxon>Chordata</taxon>
        <taxon>Craniata</taxon>
        <taxon>Vertebrata</taxon>
        <taxon>Euteleostomi</taxon>
        <taxon>Actinopterygii</taxon>
        <taxon>Neopterygii</taxon>
        <taxon>Teleostei</taxon>
        <taxon>Neoteleostei</taxon>
        <taxon>Acanthomorphata</taxon>
        <taxon>Carangaria</taxon>
        <taxon>Carangiformes</taxon>
        <taxon>Carangidae</taxon>
        <taxon>Seriola</taxon>
    </lineage>
</organism>
<dbReference type="Ensembl" id="ENSSLDT00000015136.1">
    <property type="protein sequence ID" value="ENSSLDP00000014574.1"/>
    <property type="gene ID" value="ENSSLDG00000011618.1"/>
</dbReference>
<keyword evidence="7" id="KW-0739">Sodium transport</keyword>
<keyword evidence="6 8" id="KW-0472">Membrane</keyword>
<dbReference type="GeneTree" id="ENSGT01030000234550"/>
<feature type="transmembrane region" description="Helical" evidence="8">
    <location>
        <begin position="42"/>
        <end position="62"/>
    </location>
</feature>
<comment type="subcellular location">
    <subcellularLocation>
        <location evidence="1">Membrane</location>
        <topology evidence="1">Multi-pass membrane protein</topology>
    </subcellularLocation>
</comment>
<dbReference type="PANTHER" id="PTHR10283">
    <property type="entry name" value="SOLUTE CARRIER FAMILY 13 MEMBER"/>
    <property type="match status" value="1"/>
</dbReference>
<feature type="transmembrane region" description="Helical" evidence="8">
    <location>
        <begin position="347"/>
        <end position="364"/>
    </location>
</feature>
<keyword evidence="7" id="KW-0406">Ion transport</keyword>
<dbReference type="GO" id="GO:0015741">
    <property type="term" value="P:fumarate transport"/>
    <property type="evidence" value="ECO:0007669"/>
    <property type="project" value="TreeGrafter"/>
</dbReference>
<dbReference type="AlphaFoldDB" id="A0A3B4XA30"/>
<dbReference type="CDD" id="cd01115">
    <property type="entry name" value="SLC13_permease"/>
    <property type="match status" value="1"/>
</dbReference>
<evidence type="ECO:0000256" key="1">
    <source>
        <dbReference type="ARBA" id="ARBA00004141"/>
    </source>
</evidence>
<dbReference type="PROSITE" id="PS01271">
    <property type="entry name" value="NA_SULFATE"/>
    <property type="match status" value="1"/>
</dbReference>
<keyword evidence="4 8" id="KW-0812">Transmembrane</keyword>
<dbReference type="GO" id="GO:0015137">
    <property type="term" value="F:citrate transmembrane transporter activity"/>
    <property type="evidence" value="ECO:0007669"/>
    <property type="project" value="TreeGrafter"/>
</dbReference>
<dbReference type="GO" id="GO:0015729">
    <property type="term" value="P:oxaloacetate transport"/>
    <property type="evidence" value="ECO:0007669"/>
    <property type="project" value="TreeGrafter"/>
</dbReference>
<dbReference type="InterPro" id="IPR031312">
    <property type="entry name" value="Na/sul_symport_CS"/>
</dbReference>
<keyword evidence="7" id="KW-0915">Sodium</keyword>
<sequence>RMAFFKYLRSVKNGLILFTTPFLLLPLPLVIGTSVCMQYLKDTNLLFVGGLMVAVAVEHWNLHKRIALRVLLFVGVRPALLMLGFMGVTAFLSMWISNTATTAMMVPIVQAVLEQLNNSEAEMPQILSPVVVTFLDATVEAARHKEAAERRRMCKGMTLCVCYAASIGGTATLTGTGPNLVLKGQMNQLFPENGDVINFASWFGFAFPNMILMLTLAWLWLQFVFMGFNFKKTWGCGAVKTEKEIAAYNVIREQHRMLGSMSFGEINVLGLFILLVVMWFTRDPGFVDGWATHVFNSKAEYVTDATVAIFIAVLLFVLPSKPPHFLSHQTVGPTPPLLTWKVAQKKLPWGIVLLLGGGFALAKGSEVSGLSKWMGDQMTPLQNIPPWAIAIVLCLLIATFTECTSNVATATLFLPVLASMSQSIGINPLYVMVPCTLSASFAFMLPVATPPNAIVFSYGYLKVADMARTGIVMNIIGILCITLAINSWGKAMFNLDSFPVWANVTGV</sequence>
<feature type="transmembrane region" description="Helical" evidence="8">
    <location>
        <begin position="469"/>
        <end position="488"/>
    </location>
</feature>
<evidence type="ECO:0000256" key="5">
    <source>
        <dbReference type="ARBA" id="ARBA00022989"/>
    </source>
</evidence>
<keyword evidence="5 8" id="KW-1133">Transmembrane helix</keyword>
<dbReference type="PANTHER" id="PTHR10283:SF134">
    <property type="entry name" value="SOLUTE CARRIER FAMILY 13 MEMBER 5A"/>
    <property type="match status" value="1"/>
</dbReference>
<evidence type="ECO:0000256" key="2">
    <source>
        <dbReference type="ARBA" id="ARBA00006772"/>
    </source>
</evidence>
<evidence type="ECO:0000313" key="9">
    <source>
        <dbReference type="Ensembl" id="ENSSLDP00000014574.1"/>
    </source>
</evidence>
<dbReference type="GO" id="GO:0015141">
    <property type="term" value="F:succinate transmembrane transporter activity"/>
    <property type="evidence" value="ECO:0007669"/>
    <property type="project" value="TreeGrafter"/>
</dbReference>
<feature type="transmembrane region" description="Helical" evidence="8">
    <location>
        <begin position="262"/>
        <end position="281"/>
    </location>
</feature>
<keyword evidence="3" id="KW-0813">Transport</keyword>
<evidence type="ECO:0000256" key="3">
    <source>
        <dbReference type="ARBA" id="ARBA00022448"/>
    </source>
</evidence>
<comment type="similarity">
    <text evidence="2">Belongs to the SLC13A/DASS transporter (TC 2.A.47) family. NADC subfamily.</text>
</comment>
<name>A0A3B4XA30_SERLL</name>
<protein>
    <submittedName>
        <fullName evidence="9">Solute carrier family 13 member 5</fullName>
    </submittedName>
</protein>
<dbReference type="Pfam" id="PF00939">
    <property type="entry name" value="Na_sulph_symp"/>
    <property type="match status" value="1"/>
</dbReference>
<feature type="transmembrane region" description="Helical" evidence="8">
    <location>
        <begin position="384"/>
        <end position="417"/>
    </location>
</feature>
<feature type="transmembrane region" description="Helical" evidence="8">
    <location>
        <begin position="156"/>
        <end position="176"/>
    </location>
</feature>
<dbReference type="InterPro" id="IPR001898">
    <property type="entry name" value="SLC13A/DASS"/>
</dbReference>
<accession>A0A3B4XA30</accession>
<proteinExistence type="inferred from homology"/>
<keyword evidence="10" id="KW-1185">Reference proteome</keyword>